<feature type="region of interest" description="Disordered" evidence="4">
    <location>
        <begin position="157"/>
        <end position="220"/>
    </location>
</feature>
<keyword evidence="2 3" id="KW-0539">Nucleus</keyword>
<dbReference type="OrthoDB" id="6247875at2759"/>
<dbReference type="PANTHER" id="PTHR45789">
    <property type="entry name" value="FI18025P1"/>
    <property type="match status" value="1"/>
</dbReference>
<dbReference type="PANTHER" id="PTHR45789:SF2">
    <property type="entry name" value="FI18025P1"/>
    <property type="match status" value="1"/>
</dbReference>
<proteinExistence type="predicted"/>
<dbReference type="InterPro" id="IPR036910">
    <property type="entry name" value="HMG_box_dom_sf"/>
</dbReference>
<dbReference type="PROSITE" id="PS50118">
    <property type="entry name" value="HMG_BOX_2"/>
    <property type="match status" value="1"/>
</dbReference>
<dbReference type="GO" id="GO:0000978">
    <property type="term" value="F:RNA polymerase II cis-regulatory region sequence-specific DNA binding"/>
    <property type="evidence" value="ECO:0007669"/>
    <property type="project" value="TreeGrafter"/>
</dbReference>
<accession>R4XFM8</accession>
<feature type="compositionally biased region" description="Basic and acidic residues" evidence="4">
    <location>
        <begin position="178"/>
        <end position="187"/>
    </location>
</feature>
<comment type="caution">
    <text evidence="6">The sequence shown here is derived from an EMBL/GenBank/DDBJ whole genome shotgun (WGS) entry which is preliminary data.</text>
</comment>
<feature type="domain" description="HMG box" evidence="5">
    <location>
        <begin position="104"/>
        <end position="168"/>
    </location>
</feature>
<evidence type="ECO:0000256" key="2">
    <source>
        <dbReference type="ARBA" id="ARBA00023242"/>
    </source>
</evidence>
<dbReference type="InterPro" id="IPR009071">
    <property type="entry name" value="HMG_box_dom"/>
</dbReference>
<dbReference type="SMART" id="SM00398">
    <property type="entry name" value="HMG"/>
    <property type="match status" value="1"/>
</dbReference>
<dbReference type="Proteomes" id="UP000013776">
    <property type="component" value="Unassembled WGS sequence"/>
</dbReference>
<keyword evidence="1 3" id="KW-0238">DNA-binding</keyword>
<gene>
    <name evidence="6" type="ORF">TAPDE_003427</name>
</gene>
<evidence type="ECO:0000256" key="1">
    <source>
        <dbReference type="ARBA" id="ARBA00023125"/>
    </source>
</evidence>
<name>R4XFM8_TAPDE</name>
<dbReference type="Gene3D" id="1.10.30.10">
    <property type="entry name" value="High mobility group box domain"/>
    <property type="match status" value="1"/>
</dbReference>
<evidence type="ECO:0000259" key="5">
    <source>
        <dbReference type="PROSITE" id="PS50118"/>
    </source>
</evidence>
<reference evidence="6 7" key="1">
    <citation type="journal article" date="2013" name="MBio">
        <title>Genome sequencing of the plant pathogen Taphrina deformans, the causal agent of peach leaf curl.</title>
        <authorList>
            <person name="Cisse O.H."/>
            <person name="Almeida J.M.G.C.F."/>
            <person name="Fonseca A."/>
            <person name="Kumar A.A."/>
            <person name="Salojaervi J."/>
            <person name="Overmyer K."/>
            <person name="Hauser P.M."/>
            <person name="Pagni M."/>
        </authorList>
    </citation>
    <scope>NUCLEOTIDE SEQUENCE [LARGE SCALE GENOMIC DNA]</scope>
    <source>
        <strain evidence="7">PYCC 5710 / ATCC 11124 / CBS 356.35 / IMI 108563 / JCM 9778 / NBRC 8474</strain>
    </source>
</reference>
<evidence type="ECO:0000313" key="7">
    <source>
        <dbReference type="Proteomes" id="UP000013776"/>
    </source>
</evidence>
<protein>
    <submittedName>
        <fullName evidence="6">Transcription factor ste11</fullName>
    </submittedName>
</protein>
<evidence type="ECO:0000256" key="4">
    <source>
        <dbReference type="SAM" id="MobiDB-lite"/>
    </source>
</evidence>
<dbReference type="VEuPathDB" id="FungiDB:TAPDE_003427"/>
<dbReference type="GO" id="GO:0000981">
    <property type="term" value="F:DNA-binding transcription factor activity, RNA polymerase II-specific"/>
    <property type="evidence" value="ECO:0007669"/>
    <property type="project" value="TreeGrafter"/>
</dbReference>
<keyword evidence="7" id="KW-1185">Reference proteome</keyword>
<evidence type="ECO:0000256" key="3">
    <source>
        <dbReference type="PROSITE-ProRule" id="PRU00267"/>
    </source>
</evidence>
<feature type="DNA-binding region" description="HMG box" evidence="3">
    <location>
        <begin position="104"/>
        <end position="168"/>
    </location>
</feature>
<sequence length="434" mass="49937">MNHDLSFSHVPLSDRQFIGDSPTPFGYVVLESNNLANFNMMHESDRSTLSEFRALSPVARSTIDSSIPSATLSLKTLPQDPPSRTTTPRARAKAKKVLTDVNFVKRPLNSFMLYRKDNQHNIPTNNHQSISRIIGDMWRKETAETKNFYDVRAKEEREKHLLQHPGYKFQPKKKKKETKASRPEPKSRQSPAGIHSHEPTIVPASYDQQDGNLEPPEQTEQPFNFSTLLDENFSTVLDEPQQSLQSRTAACTTWSSYQHEGEHYSEPGNQHELPLHYAHYTGQVQYMDTQVPTNYQEPHGSGAMLKDPQDWNILSNQCHYAASAALYPHQAHANQPGAEAQWPESYNSLDYNMPATFSEWENMRMAEMPMLQQGLETEYPYHHEQDMGFPSHDAYDEQDFMPNHMKHNDMLLFAPTELKGSWEVEHVESQLYQF</sequence>
<dbReference type="EMBL" id="CAHR02000134">
    <property type="protein sequence ID" value="CCG83292.1"/>
    <property type="molecule type" value="Genomic_DNA"/>
</dbReference>
<dbReference type="eggNOG" id="KOG0528">
    <property type="taxonomic scope" value="Eukaryota"/>
</dbReference>
<dbReference type="STRING" id="1097556.R4XFM8"/>
<dbReference type="CDD" id="cd01389">
    <property type="entry name" value="HMG-box_ROX1-like"/>
    <property type="match status" value="1"/>
</dbReference>
<dbReference type="GO" id="GO:0005634">
    <property type="term" value="C:nucleus"/>
    <property type="evidence" value="ECO:0007669"/>
    <property type="project" value="UniProtKB-UniRule"/>
</dbReference>
<dbReference type="InterPro" id="IPR051356">
    <property type="entry name" value="SOX/SOX-like_TF"/>
</dbReference>
<organism evidence="6 7">
    <name type="scientific">Taphrina deformans (strain PYCC 5710 / ATCC 11124 / CBS 356.35 / IMI 108563 / JCM 9778 / NBRC 8474)</name>
    <name type="common">Peach leaf curl fungus</name>
    <name type="synonym">Lalaria deformans</name>
    <dbReference type="NCBI Taxonomy" id="1097556"/>
    <lineage>
        <taxon>Eukaryota</taxon>
        <taxon>Fungi</taxon>
        <taxon>Dikarya</taxon>
        <taxon>Ascomycota</taxon>
        <taxon>Taphrinomycotina</taxon>
        <taxon>Taphrinomycetes</taxon>
        <taxon>Taphrinales</taxon>
        <taxon>Taphrinaceae</taxon>
        <taxon>Taphrina</taxon>
    </lineage>
</organism>
<dbReference type="Pfam" id="PF00505">
    <property type="entry name" value="HMG_box"/>
    <property type="match status" value="1"/>
</dbReference>
<dbReference type="AlphaFoldDB" id="R4XFM8"/>
<evidence type="ECO:0000313" key="6">
    <source>
        <dbReference type="EMBL" id="CCG83292.1"/>
    </source>
</evidence>
<dbReference type="SUPFAM" id="SSF47095">
    <property type="entry name" value="HMG-box"/>
    <property type="match status" value="1"/>
</dbReference>